<feature type="active site" description="Charge relay system" evidence="6">
    <location>
        <position position="326"/>
    </location>
</feature>
<evidence type="ECO:0000256" key="5">
    <source>
        <dbReference type="ARBA" id="ARBA00022825"/>
    </source>
</evidence>
<accession>A0A518ERG6</accession>
<evidence type="ECO:0000259" key="7">
    <source>
        <dbReference type="Pfam" id="PF02016"/>
    </source>
</evidence>
<dbReference type="PANTHER" id="PTHR30237">
    <property type="entry name" value="MURAMOYLTETRAPEPTIDE CARBOXYPEPTIDASE"/>
    <property type="match status" value="1"/>
</dbReference>
<evidence type="ECO:0000256" key="6">
    <source>
        <dbReference type="PIRSR" id="PIRSR028757-1"/>
    </source>
</evidence>
<feature type="domain" description="LD-carboxypeptidase N-terminal" evidence="7">
    <location>
        <begin position="58"/>
        <end position="174"/>
    </location>
</feature>
<feature type="active site" description="Charge relay system" evidence="6">
    <location>
        <position position="256"/>
    </location>
</feature>
<dbReference type="Gene3D" id="3.50.30.60">
    <property type="entry name" value="LD-carboxypeptidase A C-terminal domain-like"/>
    <property type="match status" value="1"/>
</dbReference>
<dbReference type="Gene3D" id="3.40.50.10740">
    <property type="entry name" value="Class I glutamine amidotransferase-like"/>
    <property type="match status" value="1"/>
</dbReference>
<evidence type="ECO:0000256" key="3">
    <source>
        <dbReference type="ARBA" id="ARBA00022670"/>
    </source>
</evidence>
<feature type="active site" description="Nucleophile" evidence="6">
    <location>
        <position position="154"/>
    </location>
</feature>
<gene>
    <name evidence="9" type="primary">ykfA</name>
    <name evidence="9" type="ORF">Poly30_21910</name>
</gene>
<dbReference type="InterPro" id="IPR027461">
    <property type="entry name" value="Carboxypeptidase_A_C_sf"/>
</dbReference>
<evidence type="ECO:0000256" key="2">
    <source>
        <dbReference type="ARBA" id="ARBA00022645"/>
    </source>
</evidence>
<reference evidence="9 10" key="1">
    <citation type="submission" date="2019-02" db="EMBL/GenBank/DDBJ databases">
        <title>Deep-cultivation of Planctomycetes and their phenomic and genomic characterization uncovers novel biology.</title>
        <authorList>
            <person name="Wiegand S."/>
            <person name="Jogler M."/>
            <person name="Boedeker C."/>
            <person name="Pinto D."/>
            <person name="Vollmers J."/>
            <person name="Rivas-Marin E."/>
            <person name="Kohn T."/>
            <person name="Peeters S.H."/>
            <person name="Heuer A."/>
            <person name="Rast P."/>
            <person name="Oberbeckmann S."/>
            <person name="Bunk B."/>
            <person name="Jeske O."/>
            <person name="Meyerdierks A."/>
            <person name="Storesund J.E."/>
            <person name="Kallscheuer N."/>
            <person name="Luecker S."/>
            <person name="Lage O.M."/>
            <person name="Pohl T."/>
            <person name="Merkel B.J."/>
            <person name="Hornburger P."/>
            <person name="Mueller R.-W."/>
            <person name="Bruemmer F."/>
            <person name="Labrenz M."/>
            <person name="Spormann A.M."/>
            <person name="Op den Camp H."/>
            <person name="Overmann J."/>
            <person name="Amann R."/>
            <person name="Jetten M.S.M."/>
            <person name="Mascher T."/>
            <person name="Medema M.H."/>
            <person name="Devos D.P."/>
            <person name="Kaster A.-K."/>
            <person name="Ovreas L."/>
            <person name="Rohde M."/>
            <person name="Galperin M.Y."/>
            <person name="Jogler C."/>
        </authorList>
    </citation>
    <scope>NUCLEOTIDE SEQUENCE [LARGE SCALE GENOMIC DNA]</scope>
    <source>
        <strain evidence="9 10">Poly30</strain>
    </source>
</reference>
<dbReference type="InterPro" id="IPR029062">
    <property type="entry name" value="Class_I_gatase-like"/>
</dbReference>
<evidence type="ECO:0000313" key="9">
    <source>
        <dbReference type="EMBL" id="QDV06676.1"/>
    </source>
</evidence>
<dbReference type="PANTHER" id="PTHR30237:SF2">
    <property type="entry name" value="MUREIN TETRAPEPTIDE CARBOXYPEPTIDASE"/>
    <property type="match status" value="1"/>
</dbReference>
<protein>
    <submittedName>
        <fullName evidence="9">Putative murein peptide carboxypeptidase</fullName>
        <ecNumber evidence="9">3.4.16.-</ecNumber>
    </submittedName>
</protein>
<dbReference type="InterPro" id="IPR027478">
    <property type="entry name" value="LdcA_N"/>
</dbReference>
<dbReference type="GO" id="GO:0008236">
    <property type="term" value="F:serine-type peptidase activity"/>
    <property type="evidence" value="ECO:0007669"/>
    <property type="project" value="UniProtKB-KW"/>
</dbReference>
<name>A0A518ERG6_9BACT</name>
<dbReference type="Pfam" id="PF17676">
    <property type="entry name" value="Peptidase_S66C"/>
    <property type="match status" value="1"/>
</dbReference>
<keyword evidence="4 9" id="KW-0378">Hydrolase</keyword>
<dbReference type="InterPro" id="IPR003507">
    <property type="entry name" value="S66_fam"/>
</dbReference>
<evidence type="ECO:0000256" key="4">
    <source>
        <dbReference type="ARBA" id="ARBA00022801"/>
    </source>
</evidence>
<dbReference type="AlphaFoldDB" id="A0A518ERG6"/>
<keyword evidence="2 9" id="KW-0121">Carboxypeptidase</keyword>
<sequence>MGQEDRRAFLAAAAGFPLLALRGEPSGQPHVPDPNVRGGPKAAKRLIRPAGLKPGDRVGLVNPATAAFDTISIDIAQDALRSLGLVPVLSEHYFDRRGYFAGTDEHRAADIMRFVLDPEIKGIWARGGWGSARVLPHLDYEAIAANPKVIVGYSDSTALLSGIHHRTGLVVFHGPFPKSVFTADHQRALLMEGAAPLLSNPTKIKSDETVQTEDRTRTLRGGKARGRLLGGNATVLTAIVGTPYLPDFDGAILFLEDVDEAVYRIDRMMTQLALSGVLSKLRGFIFGRCTDCPPGNGHGSLTLEEVLMDHVGPLGIPAFRGTMLGHIDDQFTVPIGAEIEMDADAATIRIMEPAVSWA</sequence>
<dbReference type="EMBL" id="CP036434">
    <property type="protein sequence ID" value="QDV06676.1"/>
    <property type="molecule type" value="Genomic_DNA"/>
</dbReference>
<dbReference type="InterPro" id="IPR040449">
    <property type="entry name" value="Peptidase_S66_N"/>
</dbReference>
<proteinExistence type="inferred from homology"/>
<feature type="domain" description="LD-carboxypeptidase C-terminal" evidence="8">
    <location>
        <begin position="225"/>
        <end position="341"/>
    </location>
</feature>
<dbReference type="Pfam" id="PF02016">
    <property type="entry name" value="Peptidase_S66"/>
    <property type="match status" value="1"/>
</dbReference>
<dbReference type="GO" id="GO:0006508">
    <property type="term" value="P:proteolysis"/>
    <property type="evidence" value="ECO:0007669"/>
    <property type="project" value="UniProtKB-KW"/>
</dbReference>
<comment type="similarity">
    <text evidence="1">Belongs to the peptidase S66 family.</text>
</comment>
<dbReference type="RefSeq" id="WP_419191238.1">
    <property type="nucleotide sequence ID" value="NZ_CP036434.1"/>
</dbReference>
<dbReference type="GO" id="GO:0004180">
    <property type="term" value="F:carboxypeptidase activity"/>
    <property type="evidence" value="ECO:0007669"/>
    <property type="project" value="UniProtKB-KW"/>
</dbReference>
<keyword evidence="3" id="KW-0645">Protease</keyword>
<dbReference type="InterPro" id="IPR040921">
    <property type="entry name" value="Peptidase_S66C"/>
</dbReference>
<keyword evidence="10" id="KW-1185">Reference proteome</keyword>
<keyword evidence="5" id="KW-0720">Serine protease</keyword>
<evidence type="ECO:0000256" key="1">
    <source>
        <dbReference type="ARBA" id="ARBA00010233"/>
    </source>
</evidence>
<dbReference type="PIRSF" id="PIRSF028757">
    <property type="entry name" value="LD-carboxypeptidase"/>
    <property type="match status" value="1"/>
</dbReference>
<dbReference type="SUPFAM" id="SSF52317">
    <property type="entry name" value="Class I glutamine amidotransferase-like"/>
    <property type="match status" value="1"/>
</dbReference>
<dbReference type="EC" id="3.4.16.-" evidence="9"/>
<dbReference type="Proteomes" id="UP000320390">
    <property type="component" value="Chromosome"/>
</dbReference>
<evidence type="ECO:0000313" key="10">
    <source>
        <dbReference type="Proteomes" id="UP000320390"/>
    </source>
</evidence>
<dbReference type="SUPFAM" id="SSF141986">
    <property type="entry name" value="LD-carboxypeptidase A C-terminal domain-like"/>
    <property type="match status" value="1"/>
</dbReference>
<evidence type="ECO:0000259" key="8">
    <source>
        <dbReference type="Pfam" id="PF17676"/>
    </source>
</evidence>
<organism evidence="9 10">
    <name type="scientific">Saltatorellus ferox</name>
    <dbReference type="NCBI Taxonomy" id="2528018"/>
    <lineage>
        <taxon>Bacteria</taxon>
        <taxon>Pseudomonadati</taxon>
        <taxon>Planctomycetota</taxon>
        <taxon>Planctomycetia</taxon>
        <taxon>Planctomycetia incertae sedis</taxon>
        <taxon>Saltatorellus</taxon>
    </lineage>
</organism>
<dbReference type="CDD" id="cd07025">
    <property type="entry name" value="Peptidase_S66"/>
    <property type="match status" value="1"/>
</dbReference>